<gene>
    <name evidence="2" type="ORF">ROZALSC1DRAFT_22687</name>
</gene>
<evidence type="ECO:0000256" key="1">
    <source>
        <dbReference type="SAM" id="MobiDB-lite"/>
    </source>
</evidence>
<name>A0A4P9YHZ5_ROZAC</name>
<accession>A0A4P9YHZ5</accession>
<dbReference type="Proteomes" id="UP000281549">
    <property type="component" value="Unassembled WGS sequence"/>
</dbReference>
<feature type="compositionally biased region" description="Basic and acidic residues" evidence="1">
    <location>
        <begin position="274"/>
        <end position="291"/>
    </location>
</feature>
<organism evidence="2 3">
    <name type="scientific">Rozella allomycis (strain CSF55)</name>
    <dbReference type="NCBI Taxonomy" id="988480"/>
    <lineage>
        <taxon>Eukaryota</taxon>
        <taxon>Fungi</taxon>
        <taxon>Fungi incertae sedis</taxon>
        <taxon>Cryptomycota</taxon>
        <taxon>Cryptomycota incertae sedis</taxon>
        <taxon>Rozella</taxon>
    </lineage>
</organism>
<reference evidence="3" key="1">
    <citation type="journal article" date="2018" name="Nat. Microbiol.">
        <title>Leveraging single-cell genomics to expand the fungal tree of life.</title>
        <authorList>
            <person name="Ahrendt S.R."/>
            <person name="Quandt C.A."/>
            <person name="Ciobanu D."/>
            <person name="Clum A."/>
            <person name="Salamov A."/>
            <person name="Andreopoulos B."/>
            <person name="Cheng J.F."/>
            <person name="Woyke T."/>
            <person name="Pelin A."/>
            <person name="Henrissat B."/>
            <person name="Reynolds N.K."/>
            <person name="Benny G.L."/>
            <person name="Smith M.E."/>
            <person name="James T.Y."/>
            <person name="Grigoriev I.V."/>
        </authorList>
    </citation>
    <scope>NUCLEOTIDE SEQUENCE [LARGE SCALE GENOMIC DNA]</scope>
    <source>
        <strain evidence="3">CSF55</strain>
    </source>
</reference>
<protein>
    <submittedName>
        <fullName evidence="2">Uncharacterized protein</fullName>
    </submittedName>
</protein>
<sequence>MISLTTKTSNDGSYYEVRDWHLPKRFNLFNWFSEKKKRNLYKRQIRHTSEKIADHLEAEYFDDDFDTFVPDETMQTGTILSDCLTRIEKKYPHLMDTKLYFKLNKVRHHPQLMRIWDKIDLDSQKRIFWANNQFAVHINWMGFSVFFYKDSLDQLSNATNVATATFSLLTSASAAFPPILSIAPIVASFIALQITVLKIVDKGFGSLTEHPTIHKYLSRFNPEEQTRVLKYLSLFAIQTLSANYPSLTLSDLEDMVYEQQGKLLVNPFNIHRQERERSVDDSEKENNRKESINSPKNLNCEIKSGNKSIQKTSSLGKVKPITPLYGTPKWWGHDEAEKKGVTLKDIKDCKMKEMKEKDKQAYLNLMRRKNYHPKEFNFVKNSARKEEKFTIPALINNNDTNIYCFEESNDNVLDITRNFLTNRAFLNCLGVE</sequence>
<proteinExistence type="predicted"/>
<evidence type="ECO:0000313" key="3">
    <source>
        <dbReference type="Proteomes" id="UP000281549"/>
    </source>
</evidence>
<feature type="region of interest" description="Disordered" evidence="1">
    <location>
        <begin position="274"/>
        <end position="302"/>
    </location>
</feature>
<dbReference type="EMBL" id="ML005318">
    <property type="protein sequence ID" value="RKP19004.1"/>
    <property type="molecule type" value="Genomic_DNA"/>
</dbReference>
<evidence type="ECO:0000313" key="2">
    <source>
        <dbReference type="EMBL" id="RKP19004.1"/>
    </source>
</evidence>
<dbReference type="AlphaFoldDB" id="A0A4P9YHZ5"/>